<dbReference type="InterPro" id="IPR013320">
    <property type="entry name" value="ConA-like_dom_sf"/>
</dbReference>
<feature type="site" description="Important for catalytic activity, responsible for pKa modulation of the active site Glu and correct orientation of both the proton donor and substrate" evidence="6">
    <location>
        <position position="144"/>
    </location>
</feature>
<dbReference type="PANTHER" id="PTHR42812:SF16">
    <property type="entry name" value="HYDROLASE, PUTATIVE (AFU_ORTHOLOGUE AFUA_7G06110)-RELATED"/>
    <property type="match status" value="1"/>
</dbReference>
<dbReference type="SUPFAM" id="SSF49899">
    <property type="entry name" value="Concanavalin A-like lectins/glucanases"/>
    <property type="match status" value="1"/>
</dbReference>
<dbReference type="Proteomes" id="UP000179179">
    <property type="component" value="Unassembled WGS sequence"/>
</dbReference>
<feature type="active site" description="Proton acceptor" evidence="5">
    <location>
        <position position="31"/>
    </location>
</feature>
<name>A0A1F7ZNA4_9EURO</name>
<evidence type="ECO:0000313" key="10">
    <source>
        <dbReference type="EMBL" id="OGM40923.1"/>
    </source>
</evidence>
<evidence type="ECO:0000256" key="7">
    <source>
        <dbReference type="RuleBase" id="RU361187"/>
    </source>
</evidence>
<dbReference type="OrthoDB" id="2139957at2759"/>
<dbReference type="InterPro" id="IPR051795">
    <property type="entry name" value="Glycosyl_Hydrlase_43"/>
</dbReference>
<organism evidence="10 11">
    <name type="scientific">Aspergillus bombycis</name>
    <dbReference type="NCBI Taxonomy" id="109264"/>
    <lineage>
        <taxon>Eukaryota</taxon>
        <taxon>Fungi</taxon>
        <taxon>Dikarya</taxon>
        <taxon>Ascomycota</taxon>
        <taxon>Pezizomycotina</taxon>
        <taxon>Eurotiomycetes</taxon>
        <taxon>Eurotiomycetidae</taxon>
        <taxon>Eurotiales</taxon>
        <taxon>Aspergillaceae</taxon>
        <taxon>Aspergillus</taxon>
    </lineage>
</organism>
<keyword evidence="11" id="KW-1185">Reference proteome</keyword>
<evidence type="ECO:0000256" key="8">
    <source>
        <dbReference type="SAM" id="SignalP"/>
    </source>
</evidence>
<sequence length="579" mass="64750">MTPLLKLSTLLTLILPVTAIKNPILPGWNPDPSILRLNNEYYLTTSSFEYFPGLPIYKSTDLANWTLHSYALTRPSQLALYGTPTGGGTWAPTLSHINNTFYIASMTRWTYDPVAKVWPRITWISSPDLETWSDPIWAEPWGIDPSLFQDPVSGDVYLNLMAPDSKETGIWGIYQCQVDLRTGECIDEYRSLWNGTMSHTASARPEGPKMFMRGSWYYLLIAEGIVFFPSAVYLSTLFIEFGLEEGGTDDLHRASIARSRSPGGPWIPNPANPLLFNGAYGFDNLTVQSTGHATIFDTAGGDSYAVYIARRKVNGSSPLGRETFLSPVTWKDGWPVINDGRPVLLSESFGDVPDQRSPETWVDRFEGSALGNGWYQLRTPYTENVVLREKGRGVVFRPNVYSLSERDVPAAILRKQTSLNMTVSAELLPIMSDLRPGETVGISVYLSEFQHQDLGVRGCAHGTGMCVYTQLLKNGTVEYKEVELDASRMDCVVLHIRAEPLCYHFGLSVGDSRVRWLASIESKWLAFAPPGWFVFEGASFALFASGNGRPWSVGAPEVGFRSVTERYFEEIIPDYDRWE</sequence>
<evidence type="ECO:0000313" key="11">
    <source>
        <dbReference type="Proteomes" id="UP000179179"/>
    </source>
</evidence>
<evidence type="ECO:0000259" key="9">
    <source>
        <dbReference type="Pfam" id="PF17851"/>
    </source>
</evidence>
<dbReference type="AlphaFoldDB" id="A0A1F7ZNA4"/>
<evidence type="ECO:0000256" key="5">
    <source>
        <dbReference type="PIRSR" id="PIRSR606710-1"/>
    </source>
</evidence>
<dbReference type="InterPro" id="IPR041542">
    <property type="entry name" value="GH43_C2"/>
</dbReference>
<comment type="caution">
    <text evidence="10">The sequence shown here is derived from an EMBL/GenBank/DDBJ whole genome shotgun (WGS) entry which is preliminary data.</text>
</comment>
<dbReference type="Gene3D" id="2.115.10.20">
    <property type="entry name" value="Glycosyl hydrolase domain, family 43"/>
    <property type="match status" value="1"/>
</dbReference>
<protein>
    <submittedName>
        <fullName evidence="10">Beta-xylosidase</fullName>
    </submittedName>
</protein>
<evidence type="ECO:0000256" key="6">
    <source>
        <dbReference type="PIRSR" id="PIRSR606710-2"/>
    </source>
</evidence>
<feature type="active site" description="Proton donor" evidence="5">
    <location>
        <position position="206"/>
    </location>
</feature>
<dbReference type="GeneID" id="34453726"/>
<dbReference type="PANTHER" id="PTHR42812">
    <property type="entry name" value="BETA-XYLOSIDASE"/>
    <property type="match status" value="1"/>
</dbReference>
<comment type="similarity">
    <text evidence="1 7">Belongs to the glycosyl hydrolase 43 family.</text>
</comment>
<keyword evidence="4 7" id="KW-0326">Glycosidase</keyword>
<dbReference type="Pfam" id="PF17851">
    <property type="entry name" value="GH43_C2"/>
    <property type="match status" value="1"/>
</dbReference>
<dbReference type="EMBL" id="LYCR01000126">
    <property type="protein sequence ID" value="OGM40923.1"/>
    <property type="molecule type" value="Genomic_DNA"/>
</dbReference>
<dbReference type="RefSeq" id="XP_022384640.1">
    <property type="nucleotide sequence ID" value="XM_022537464.1"/>
</dbReference>
<dbReference type="CDD" id="cd18617">
    <property type="entry name" value="GH43_XynB-like"/>
    <property type="match status" value="1"/>
</dbReference>
<evidence type="ECO:0000256" key="1">
    <source>
        <dbReference type="ARBA" id="ARBA00009865"/>
    </source>
</evidence>
<dbReference type="GO" id="GO:0004553">
    <property type="term" value="F:hydrolase activity, hydrolyzing O-glycosyl compounds"/>
    <property type="evidence" value="ECO:0007669"/>
    <property type="project" value="InterPro"/>
</dbReference>
<keyword evidence="3 7" id="KW-0378">Hydrolase</keyword>
<dbReference type="InterPro" id="IPR023296">
    <property type="entry name" value="Glyco_hydro_beta-prop_sf"/>
</dbReference>
<dbReference type="InterPro" id="IPR006710">
    <property type="entry name" value="Glyco_hydro_43"/>
</dbReference>
<evidence type="ECO:0000256" key="3">
    <source>
        <dbReference type="ARBA" id="ARBA00022801"/>
    </source>
</evidence>
<proteinExistence type="inferred from homology"/>
<accession>A0A1F7ZNA4</accession>
<dbReference type="SUPFAM" id="SSF75005">
    <property type="entry name" value="Arabinanase/levansucrase/invertase"/>
    <property type="match status" value="1"/>
</dbReference>
<dbReference type="GO" id="GO:0005975">
    <property type="term" value="P:carbohydrate metabolic process"/>
    <property type="evidence" value="ECO:0007669"/>
    <property type="project" value="InterPro"/>
</dbReference>
<feature type="chain" id="PRO_5009534013" evidence="8">
    <location>
        <begin position="20"/>
        <end position="579"/>
    </location>
</feature>
<evidence type="ECO:0000256" key="2">
    <source>
        <dbReference type="ARBA" id="ARBA00022729"/>
    </source>
</evidence>
<feature type="signal peptide" evidence="8">
    <location>
        <begin position="1"/>
        <end position="19"/>
    </location>
</feature>
<reference evidence="10 11" key="1">
    <citation type="journal article" date="2016" name="Genome Biol. Evol.">
        <title>Draft genome sequence of an aflatoxigenic Aspergillus species, A. bombycis.</title>
        <authorList>
            <person name="Moore G.G."/>
            <person name="Mack B.M."/>
            <person name="Beltz S.B."/>
            <person name="Gilbert M.K."/>
        </authorList>
    </citation>
    <scope>NUCLEOTIDE SEQUENCE [LARGE SCALE GENOMIC DNA]</scope>
    <source>
        <strain evidence="11">NRRL 26010</strain>
    </source>
</reference>
<dbReference type="Pfam" id="PF04616">
    <property type="entry name" value="Glyco_hydro_43"/>
    <property type="match status" value="1"/>
</dbReference>
<dbReference type="STRING" id="109264.A0A1F7ZNA4"/>
<keyword evidence="2 8" id="KW-0732">Signal</keyword>
<gene>
    <name evidence="10" type="ORF">ABOM_010336</name>
</gene>
<feature type="domain" description="Beta-xylosidase C-terminal Concanavalin A-like" evidence="9">
    <location>
        <begin position="363"/>
        <end position="549"/>
    </location>
</feature>
<evidence type="ECO:0000256" key="4">
    <source>
        <dbReference type="ARBA" id="ARBA00023295"/>
    </source>
</evidence>
<dbReference type="Gene3D" id="2.60.120.200">
    <property type="match status" value="1"/>
</dbReference>